<dbReference type="PANTHER" id="PTHR34482">
    <property type="entry name" value="DNA DAMAGE-INDUCIBLE PROTEIN 1-LIKE"/>
    <property type="match status" value="1"/>
</dbReference>
<feature type="domain" description="Retrotransposon gag" evidence="1">
    <location>
        <begin position="106"/>
        <end position="202"/>
    </location>
</feature>
<dbReference type="Pfam" id="PF03732">
    <property type="entry name" value="Retrotrans_gag"/>
    <property type="match status" value="1"/>
</dbReference>
<evidence type="ECO:0000259" key="1">
    <source>
        <dbReference type="Pfam" id="PF03732"/>
    </source>
</evidence>
<gene>
    <name evidence="2" type="ORF">Acr_09g0003370</name>
</gene>
<comment type="caution">
    <text evidence="2">The sequence shown here is derived from an EMBL/GenBank/DDBJ whole genome shotgun (WGS) entry which is preliminary data.</text>
</comment>
<proteinExistence type="predicted"/>
<evidence type="ECO:0000313" key="3">
    <source>
        <dbReference type="Proteomes" id="UP000585474"/>
    </source>
</evidence>
<dbReference type="Proteomes" id="UP000585474">
    <property type="component" value="Unassembled WGS sequence"/>
</dbReference>
<accession>A0A7J0F5I3</accession>
<dbReference type="OrthoDB" id="1164937at2759"/>
<dbReference type="EMBL" id="BJWL01000009">
    <property type="protein sequence ID" value="GFY93891.1"/>
    <property type="molecule type" value="Genomic_DNA"/>
</dbReference>
<name>A0A7J0F5I3_9ERIC</name>
<reference evidence="2 3" key="1">
    <citation type="submission" date="2019-07" db="EMBL/GenBank/DDBJ databases">
        <title>De Novo Assembly of kiwifruit Actinidia rufa.</title>
        <authorList>
            <person name="Sugita-Konishi S."/>
            <person name="Sato K."/>
            <person name="Mori E."/>
            <person name="Abe Y."/>
            <person name="Kisaki G."/>
            <person name="Hamano K."/>
            <person name="Suezawa K."/>
            <person name="Otani M."/>
            <person name="Fukuda T."/>
            <person name="Manabe T."/>
            <person name="Gomi K."/>
            <person name="Tabuchi M."/>
            <person name="Akimitsu K."/>
            <person name="Kataoka I."/>
        </authorList>
    </citation>
    <scope>NUCLEOTIDE SEQUENCE [LARGE SCALE GENOMIC DNA]</scope>
    <source>
        <strain evidence="3">cv. Fuchu</strain>
    </source>
</reference>
<dbReference type="AlphaFoldDB" id="A0A7J0F5I3"/>
<dbReference type="PANTHER" id="PTHR34482:SF36">
    <property type="entry name" value="RETROTRANSPOSON GAG DOMAIN-CONTAINING PROTEIN"/>
    <property type="match status" value="1"/>
</dbReference>
<sequence>MPVVPEAHSEANGREITPDVLVIPSQFARDVAAAMLEIDKTRNEEIHIQRDVTSARFKEAIKEFCKMNLSSFDSLGDPVVAGHWLCQIRKIFDTVRIIEDDIKVSFASYQLVGEANEWWESIKEAKRVDHGTTWANFESTFDDQYFLEAYCDRIRDQFEKLVQGDITILEYAIKFQSLSRFALDLVNTEAKNYKRFENGLNPSFRLYVFSQRIQNFSNLLDYARRVKLEKEQRKEFKGSWELRQMSVGTYSTTYESFSKKR</sequence>
<evidence type="ECO:0000313" key="2">
    <source>
        <dbReference type="EMBL" id="GFY93891.1"/>
    </source>
</evidence>
<keyword evidence="3" id="KW-1185">Reference proteome</keyword>
<dbReference type="InterPro" id="IPR005162">
    <property type="entry name" value="Retrotrans_gag_dom"/>
</dbReference>
<organism evidence="2 3">
    <name type="scientific">Actinidia rufa</name>
    <dbReference type="NCBI Taxonomy" id="165716"/>
    <lineage>
        <taxon>Eukaryota</taxon>
        <taxon>Viridiplantae</taxon>
        <taxon>Streptophyta</taxon>
        <taxon>Embryophyta</taxon>
        <taxon>Tracheophyta</taxon>
        <taxon>Spermatophyta</taxon>
        <taxon>Magnoliopsida</taxon>
        <taxon>eudicotyledons</taxon>
        <taxon>Gunneridae</taxon>
        <taxon>Pentapetalae</taxon>
        <taxon>asterids</taxon>
        <taxon>Ericales</taxon>
        <taxon>Actinidiaceae</taxon>
        <taxon>Actinidia</taxon>
    </lineage>
</organism>
<protein>
    <recommendedName>
        <fullName evidence="1">Retrotransposon gag domain-containing protein</fullName>
    </recommendedName>
</protein>